<dbReference type="PANTHER" id="PTHR34139">
    <property type="entry name" value="UPF0331 PROTEIN MJ0127"/>
    <property type="match status" value="1"/>
</dbReference>
<dbReference type="InterPro" id="IPR037038">
    <property type="entry name" value="HepT-like_sf"/>
</dbReference>
<keyword evidence="3" id="KW-0540">Nuclease</keyword>
<reference evidence="7 8" key="2">
    <citation type="submission" date="2007-04" db="EMBL/GenBank/DDBJ databases">
        <title>Draft genome sequence of Ruminococcus torques (ATCC 27756).</title>
        <authorList>
            <person name="Sudarsanam P."/>
            <person name="Ley R."/>
            <person name="Guruge J."/>
            <person name="Turnbaugh P.J."/>
            <person name="Mahowald M."/>
            <person name="Liep D."/>
            <person name="Gordon J."/>
        </authorList>
    </citation>
    <scope>NUCLEOTIDE SEQUENCE [LARGE SCALE GENOMIC DNA]</scope>
    <source>
        <strain evidence="7 8">ATCC 27756</strain>
    </source>
</reference>
<keyword evidence="5" id="KW-0378">Hydrolase</keyword>
<comment type="caution">
    <text evidence="7">The sequence shown here is derived from an EMBL/GenBank/DDBJ whole genome shotgun (WGS) entry which is preliminary data.</text>
</comment>
<dbReference type="EMBL" id="AAVP02000013">
    <property type="protein sequence ID" value="EDK23572.1"/>
    <property type="molecule type" value="Genomic_DNA"/>
</dbReference>
<name>A5KPR8_9FIRM</name>
<dbReference type="HOGENOM" id="CLU_142825_3_3_9"/>
<evidence type="ECO:0000256" key="6">
    <source>
        <dbReference type="ARBA" id="ARBA00024207"/>
    </source>
</evidence>
<dbReference type="Proteomes" id="UP000003577">
    <property type="component" value="Unassembled WGS sequence"/>
</dbReference>
<keyword evidence="2" id="KW-1277">Toxin-antitoxin system</keyword>
<dbReference type="GO" id="GO:0016787">
    <property type="term" value="F:hydrolase activity"/>
    <property type="evidence" value="ECO:0007669"/>
    <property type="project" value="UniProtKB-KW"/>
</dbReference>
<dbReference type="GO" id="GO:0110001">
    <property type="term" value="C:toxin-antitoxin complex"/>
    <property type="evidence" value="ECO:0007669"/>
    <property type="project" value="InterPro"/>
</dbReference>
<dbReference type="AlphaFoldDB" id="A5KPR8"/>
<dbReference type="GO" id="GO:0000166">
    <property type="term" value="F:nucleotide binding"/>
    <property type="evidence" value="ECO:0007669"/>
    <property type="project" value="UniProtKB-KW"/>
</dbReference>
<keyword evidence="1" id="KW-0597">Phosphoprotein</keyword>
<evidence type="ECO:0000256" key="3">
    <source>
        <dbReference type="ARBA" id="ARBA00022722"/>
    </source>
</evidence>
<dbReference type="PANTHER" id="PTHR34139:SF1">
    <property type="entry name" value="RNASE MJ1380-RELATED"/>
    <property type="match status" value="1"/>
</dbReference>
<evidence type="ECO:0000256" key="2">
    <source>
        <dbReference type="ARBA" id="ARBA00022649"/>
    </source>
</evidence>
<gene>
    <name evidence="7" type="ORF">RUMTOR_02253</name>
</gene>
<dbReference type="PaxDb" id="411460-RUMTOR_02253"/>
<dbReference type="InterPro" id="IPR008201">
    <property type="entry name" value="HepT-like"/>
</dbReference>
<reference evidence="7 8" key="1">
    <citation type="submission" date="2007-03" db="EMBL/GenBank/DDBJ databases">
        <authorList>
            <person name="Fulton L."/>
            <person name="Clifton S."/>
            <person name="Fulton B."/>
            <person name="Xu J."/>
            <person name="Minx P."/>
            <person name="Pepin K.H."/>
            <person name="Johnson M."/>
            <person name="Thiruvilangam P."/>
            <person name="Bhonagiri V."/>
            <person name="Nash W.E."/>
            <person name="Mardis E.R."/>
            <person name="Wilson R.K."/>
        </authorList>
    </citation>
    <scope>NUCLEOTIDE SEQUENCE [LARGE SCALE GENOMIC DNA]</scope>
    <source>
        <strain evidence="7 8">ATCC 27756</strain>
    </source>
</reference>
<comment type="similarity">
    <text evidence="6">Belongs to the HepT RNase toxin family.</text>
</comment>
<evidence type="ECO:0000256" key="5">
    <source>
        <dbReference type="ARBA" id="ARBA00022801"/>
    </source>
</evidence>
<keyword evidence="4" id="KW-0547">Nucleotide-binding</keyword>
<proteinExistence type="inferred from homology"/>
<accession>A5KPR8</accession>
<evidence type="ECO:0000313" key="7">
    <source>
        <dbReference type="EMBL" id="EDK23572.1"/>
    </source>
</evidence>
<organism evidence="7 8">
    <name type="scientific">[Ruminococcus] torques ATCC 27756</name>
    <dbReference type="NCBI Taxonomy" id="411460"/>
    <lineage>
        <taxon>Bacteria</taxon>
        <taxon>Bacillati</taxon>
        <taxon>Bacillota</taxon>
        <taxon>Clostridia</taxon>
        <taxon>Lachnospirales</taxon>
        <taxon>Lachnospiraceae</taxon>
        <taxon>Mediterraneibacter</taxon>
    </lineage>
</organism>
<evidence type="ECO:0008006" key="9">
    <source>
        <dbReference type="Google" id="ProtNLM"/>
    </source>
</evidence>
<evidence type="ECO:0000256" key="1">
    <source>
        <dbReference type="ARBA" id="ARBA00022553"/>
    </source>
</evidence>
<dbReference type="InterPro" id="IPR051813">
    <property type="entry name" value="HepT_RNase_toxin"/>
</dbReference>
<sequence length="121" mass="14272">MELKFMDNKKTDQYYIDKIITDLTFIRTHTESLSKSKLEEDEILVDSIMFRLIQVAENSEKLTEKFKKTYPSIPWRAIKGLRNRIVHEYGNVDLTIVYDTVKKDIPELIGILEGICRCKKE</sequence>
<evidence type="ECO:0000313" key="8">
    <source>
        <dbReference type="Proteomes" id="UP000003577"/>
    </source>
</evidence>
<dbReference type="Gene3D" id="1.20.120.580">
    <property type="entry name" value="bsu32300-like"/>
    <property type="match status" value="1"/>
</dbReference>
<evidence type="ECO:0000256" key="4">
    <source>
        <dbReference type="ARBA" id="ARBA00022741"/>
    </source>
</evidence>
<dbReference type="GO" id="GO:0004540">
    <property type="term" value="F:RNA nuclease activity"/>
    <property type="evidence" value="ECO:0007669"/>
    <property type="project" value="InterPro"/>
</dbReference>
<dbReference type="Pfam" id="PF01934">
    <property type="entry name" value="HepT-like"/>
    <property type="match status" value="1"/>
</dbReference>
<protein>
    <recommendedName>
        <fullName evidence="9">Toxin-antitoxin system, antitoxin component</fullName>
    </recommendedName>
</protein>